<protein>
    <submittedName>
        <fullName evidence="1">Uncharacterized protein</fullName>
    </submittedName>
</protein>
<dbReference type="OrthoDB" id="407947at2759"/>
<dbReference type="EMBL" id="BRYA01000686">
    <property type="protein sequence ID" value="GMI29660.1"/>
    <property type="molecule type" value="Genomic_DNA"/>
</dbReference>
<evidence type="ECO:0000313" key="2">
    <source>
        <dbReference type="Proteomes" id="UP001165065"/>
    </source>
</evidence>
<dbReference type="AlphaFoldDB" id="A0A9W7G2P2"/>
<gene>
    <name evidence="1" type="ORF">TrCOL_g8770</name>
</gene>
<organism evidence="1 2">
    <name type="scientific">Triparma columacea</name>
    <dbReference type="NCBI Taxonomy" id="722753"/>
    <lineage>
        <taxon>Eukaryota</taxon>
        <taxon>Sar</taxon>
        <taxon>Stramenopiles</taxon>
        <taxon>Ochrophyta</taxon>
        <taxon>Bolidophyceae</taxon>
        <taxon>Parmales</taxon>
        <taxon>Triparmaceae</taxon>
        <taxon>Triparma</taxon>
    </lineage>
</organism>
<evidence type="ECO:0000313" key="1">
    <source>
        <dbReference type="EMBL" id="GMI29660.1"/>
    </source>
</evidence>
<sequence>MGLFGGPKGYSTIQVEEPSTDVNNRINRQKSPPYRPIMMVSVALLLGSMAVYSAGSRGVSLPSLSASKGAGQDDSLFDDLDRFVLKDYDVRSAHSNFLPGVAGVYGKPVWSFYVNRGQAITAFGTATKDFPILEFNPANKAYQMTSNVGFRTFLNVTKKGSSSSALIEPFSALTAGENARTMYVGSNEVEITEDDSKTGLSTSVVYYTLPEEDFGALVRTTTFTNSGDDTLTIQGLDGLAKMEPAGGLLDGQMKNMGRTLEGWMDVYQGSKDEGDITMPFYKLSTQPSDTASVKVQIEGHYCLSMIDGGKGPSTLLPIIFDTDKIFGQDTTFSKAHGFKGKSVEELVKSKQSGAAKTSSAFAAVPPTKLKPGDSVTITSYFGKAPHIDRMPGLASTVSAPGFSSKKFARARSMMDELTSSVTTTTANPLFNGHVKQMFLDNALRGGVPMILGDVEGDRPMRPDADEDPSLKVYHTFSRIHGDLERDYNAFSIDPTFFSQGPGNYRDVAQNRRMDVMFNPRMGAFDVKQFLSFVQADGYEPLTVEAVTFKINDSAVADSLAEWAVGKGDGFKGPREALAAIFKGGSLRPGQLFQLMEDQEINLQPKVSRQEFIDKFAASSDLAYSAVFGDGYWADHWEYYLDLIDSYLAVYPEREEDLMFDSEPLPYFYAPATCQPRKLKYVATPTFDGEGTHIQQLGAMVWDAEKTEKQNKLLNTDTPWLDPSVNFQHTSSGEVFKSSPIAKLLLLGVQKFSMRDPYGMGVEYEGGKPGWNDAMNGLVGMLGSGMPEAYELQLVLRQVERTVAKFGRDVEVPAELKMMVDEIGEALDKLEATGFSDDDDDTIDVNVPKEHFEYWDAVATAREEYREKVKFTFSGETYSYPAKELTSILKRFIYHTDLGFDRAMKVSSLGDGDDGSSGVAPSYFSYEVTSYEETGNSDADGHPYVNALAFKVGVFPLFLEGPVRMMKTIPADGDEGNMQMEVYENVKASGLYDEGLNSFTVSASLVGQSVDMGRMMAFSPGWLENQSIWTHMSYKFYLQLLRGKLYDVFFEELLGGGMLPFQDPMVYGRSLMECSSFVASSAFPDENQHGRGFLARLSGSTAEFLSIWTLMFIGPKPFFVDENDGELKMGLRPALPEWAFDDNGEATFKLFGYTNVTLVAGEAGALKGGLPKRYEVHYKWHDGKDVVEESVLPEYIAEQIRRVDVKAIKAWF</sequence>
<keyword evidence="2" id="KW-1185">Reference proteome</keyword>
<accession>A0A9W7G2P2</accession>
<dbReference type="Proteomes" id="UP001165065">
    <property type="component" value="Unassembled WGS sequence"/>
</dbReference>
<comment type="caution">
    <text evidence="1">The sequence shown here is derived from an EMBL/GenBank/DDBJ whole genome shotgun (WGS) entry which is preliminary data.</text>
</comment>
<proteinExistence type="predicted"/>
<name>A0A9W7G2P2_9STRA</name>
<reference evidence="2" key="1">
    <citation type="journal article" date="2023" name="Commun. Biol.">
        <title>Genome analysis of Parmales, the sister group of diatoms, reveals the evolutionary specialization of diatoms from phago-mixotrophs to photoautotrophs.</title>
        <authorList>
            <person name="Ban H."/>
            <person name="Sato S."/>
            <person name="Yoshikawa S."/>
            <person name="Yamada K."/>
            <person name="Nakamura Y."/>
            <person name="Ichinomiya M."/>
            <person name="Sato N."/>
            <person name="Blanc-Mathieu R."/>
            <person name="Endo H."/>
            <person name="Kuwata A."/>
            <person name="Ogata H."/>
        </authorList>
    </citation>
    <scope>NUCLEOTIDE SEQUENCE [LARGE SCALE GENOMIC DNA]</scope>
</reference>